<dbReference type="SUPFAM" id="SSF46689">
    <property type="entry name" value="Homeodomain-like"/>
    <property type="match status" value="2"/>
</dbReference>
<dbReference type="InterPro" id="IPR018060">
    <property type="entry name" value="HTH_AraC"/>
</dbReference>
<sequence length="500" mass="58885">MFTVIVVDDEPAALNHICTIIEKKCPEFQVIERAENGKEAMDKVRQNKPDVVISDIRMPIMNGLELVAGIKKEFPWMISVIVSGYQDFEYAQGAIKSGVTDYILKPVMPSELKSLFDLLEEKLRKRYYLERNDVMRKICRGIDIDEAVLKRYFPQNQYYGAVVRLNGLPRRFMNGAGREIFSDIHEMMFVYGRDEMEALYICPAELIFMTSFESMIRGKIAKEQPVSAYMTAVIMRNPFEVMEMEETVKRLYRMIDKKTVLGKTQILIMEELDKRCAGEKFENHPEYLREFEILAEKQKYDKMKGEVKRLLNLWQDENRSQIWVEGMVRQIFYMMQRYSGQIEENNDYEFMLEEAFFYSGNAEELAENVNEVLFKDKKEEIQSQTKLDTQGYFESIKEYLKKHVAEPVTLGMVCKEFGVSQTYLSKLFRKYEELSFNNYLTMLRMERAKDLMSNGGKVFVKDVALQVGYSDQFYFSRIFRSYTGVCPTDFIENIEKQEKR</sequence>
<evidence type="ECO:0000259" key="11">
    <source>
        <dbReference type="PROSITE" id="PS01124"/>
    </source>
</evidence>
<dbReference type="Pfam" id="PF12833">
    <property type="entry name" value="HTH_18"/>
    <property type="match status" value="1"/>
</dbReference>
<organism evidence="13 14">
    <name type="scientific">Robinsoniella peoriensis</name>
    <dbReference type="NCBI Taxonomy" id="180332"/>
    <lineage>
        <taxon>Bacteria</taxon>
        <taxon>Bacillati</taxon>
        <taxon>Bacillota</taxon>
        <taxon>Clostridia</taxon>
        <taxon>Lachnospirales</taxon>
        <taxon>Lachnospiraceae</taxon>
        <taxon>Robinsoniella</taxon>
    </lineage>
</organism>
<evidence type="ECO:0000256" key="5">
    <source>
        <dbReference type="ARBA" id="ARBA00023012"/>
    </source>
</evidence>
<evidence type="ECO:0000259" key="12">
    <source>
        <dbReference type="PROSITE" id="PS50110"/>
    </source>
</evidence>
<comment type="function">
    <text evidence="9">May play the central regulatory role in sporulation. It may be an element of the effector pathway responsible for the activation of sporulation genes in response to nutritional stress. Spo0A may act in concert with spo0H (a sigma factor) to control the expression of some genes that are critical to the sporulation process.</text>
</comment>
<evidence type="ECO:0000256" key="10">
    <source>
        <dbReference type="PROSITE-ProRule" id="PRU00169"/>
    </source>
</evidence>
<gene>
    <name evidence="13" type="primary">btr_8</name>
    <name evidence="13" type="ORF">DSM106044_01833</name>
</gene>
<dbReference type="Gene3D" id="1.10.10.60">
    <property type="entry name" value="Homeodomain-like"/>
    <property type="match status" value="2"/>
</dbReference>
<dbReference type="SUPFAM" id="SSF52172">
    <property type="entry name" value="CheY-like"/>
    <property type="match status" value="1"/>
</dbReference>
<evidence type="ECO:0000313" key="14">
    <source>
        <dbReference type="Proteomes" id="UP000306509"/>
    </source>
</evidence>
<dbReference type="RefSeq" id="WP_138002332.1">
    <property type="nucleotide sequence ID" value="NZ_QGQD01000042.1"/>
</dbReference>
<dbReference type="CDD" id="cd17536">
    <property type="entry name" value="REC_YesN-like"/>
    <property type="match status" value="1"/>
</dbReference>
<dbReference type="GO" id="GO:0043565">
    <property type="term" value="F:sequence-specific DNA binding"/>
    <property type="evidence" value="ECO:0007669"/>
    <property type="project" value="InterPro"/>
</dbReference>
<comment type="subcellular location">
    <subcellularLocation>
        <location evidence="1">Cytoplasm</location>
    </subcellularLocation>
</comment>
<dbReference type="AlphaFoldDB" id="A0A4U8Q8J0"/>
<evidence type="ECO:0000256" key="6">
    <source>
        <dbReference type="ARBA" id="ARBA00023015"/>
    </source>
</evidence>
<evidence type="ECO:0000256" key="3">
    <source>
        <dbReference type="ARBA" id="ARBA00022490"/>
    </source>
</evidence>
<feature type="domain" description="HTH araC/xylS-type" evidence="11">
    <location>
        <begin position="394"/>
        <end position="493"/>
    </location>
</feature>
<keyword evidence="6" id="KW-0805">Transcription regulation</keyword>
<dbReference type="PROSITE" id="PS50110">
    <property type="entry name" value="RESPONSE_REGULATORY"/>
    <property type="match status" value="1"/>
</dbReference>
<dbReference type="PANTHER" id="PTHR42713">
    <property type="entry name" value="HISTIDINE KINASE-RELATED"/>
    <property type="match status" value="1"/>
</dbReference>
<keyword evidence="14" id="KW-1185">Reference proteome</keyword>
<protein>
    <recommendedName>
        <fullName evidence="2">Stage 0 sporulation protein A homolog</fullName>
    </recommendedName>
</protein>
<dbReference type="SMART" id="SM00342">
    <property type="entry name" value="HTH_ARAC"/>
    <property type="match status" value="1"/>
</dbReference>
<dbReference type="InterPro" id="IPR051552">
    <property type="entry name" value="HptR"/>
</dbReference>
<dbReference type="Gene3D" id="3.40.50.2300">
    <property type="match status" value="1"/>
</dbReference>
<evidence type="ECO:0000256" key="1">
    <source>
        <dbReference type="ARBA" id="ARBA00004496"/>
    </source>
</evidence>
<dbReference type="STRING" id="180332.GCA_000797495_02039"/>
<evidence type="ECO:0000256" key="2">
    <source>
        <dbReference type="ARBA" id="ARBA00018672"/>
    </source>
</evidence>
<dbReference type="GO" id="GO:0003700">
    <property type="term" value="F:DNA-binding transcription factor activity"/>
    <property type="evidence" value="ECO:0007669"/>
    <property type="project" value="InterPro"/>
</dbReference>
<dbReference type="PRINTS" id="PR00032">
    <property type="entry name" value="HTHARAC"/>
</dbReference>
<dbReference type="PANTHER" id="PTHR42713:SF3">
    <property type="entry name" value="TRANSCRIPTIONAL REGULATORY PROTEIN HPTR"/>
    <property type="match status" value="1"/>
</dbReference>
<keyword evidence="4 10" id="KW-0597">Phosphoprotein</keyword>
<dbReference type="PROSITE" id="PS01124">
    <property type="entry name" value="HTH_ARAC_FAMILY_2"/>
    <property type="match status" value="1"/>
</dbReference>
<evidence type="ECO:0000256" key="9">
    <source>
        <dbReference type="ARBA" id="ARBA00024867"/>
    </source>
</evidence>
<feature type="modified residue" description="4-aspartylphosphate" evidence="10">
    <location>
        <position position="55"/>
    </location>
</feature>
<dbReference type="EMBL" id="QGQD01000042">
    <property type="protein sequence ID" value="TLD01280.1"/>
    <property type="molecule type" value="Genomic_DNA"/>
</dbReference>
<name>A0A4U8Q8J0_9FIRM</name>
<reference evidence="13 14" key="1">
    <citation type="journal article" date="2019" name="Anaerobe">
        <title>Detection of Robinsoniella peoriensis in multiple bone samples of a trauma patient.</title>
        <authorList>
            <person name="Schrottner P."/>
            <person name="Hartwich K."/>
            <person name="Bunk B."/>
            <person name="Schober I."/>
            <person name="Helbig S."/>
            <person name="Rudolph W.W."/>
            <person name="Gunzer F."/>
        </authorList>
    </citation>
    <scope>NUCLEOTIDE SEQUENCE [LARGE SCALE GENOMIC DNA]</scope>
    <source>
        <strain evidence="13 14">DSM 106044</strain>
    </source>
</reference>
<keyword evidence="5" id="KW-0902">Two-component regulatory system</keyword>
<dbReference type="InterPro" id="IPR020449">
    <property type="entry name" value="Tscrpt_reg_AraC-type_HTH"/>
</dbReference>
<evidence type="ECO:0000256" key="7">
    <source>
        <dbReference type="ARBA" id="ARBA00023125"/>
    </source>
</evidence>
<keyword evidence="8" id="KW-0804">Transcription</keyword>
<comment type="caution">
    <text evidence="13">The sequence shown here is derived from an EMBL/GenBank/DDBJ whole genome shotgun (WGS) entry which is preliminary data.</text>
</comment>
<dbReference type="Proteomes" id="UP000306509">
    <property type="component" value="Unassembled WGS sequence"/>
</dbReference>
<evidence type="ECO:0000313" key="13">
    <source>
        <dbReference type="EMBL" id="TLD01280.1"/>
    </source>
</evidence>
<keyword evidence="7" id="KW-0238">DNA-binding</keyword>
<dbReference type="InterPro" id="IPR001789">
    <property type="entry name" value="Sig_transdc_resp-reg_receiver"/>
</dbReference>
<keyword evidence="3" id="KW-0963">Cytoplasm</keyword>
<evidence type="ECO:0000256" key="8">
    <source>
        <dbReference type="ARBA" id="ARBA00023163"/>
    </source>
</evidence>
<dbReference type="GO" id="GO:0005737">
    <property type="term" value="C:cytoplasm"/>
    <property type="evidence" value="ECO:0007669"/>
    <property type="project" value="UniProtKB-SubCell"/>
</dbReference>
<dbReference type="InterPro" id="IPR009057">
    <property type="entry name" value="Homeodomain-like_sf"/>
</dbReference>
<dbReference type="SMART" id="SM00448">
    <property type="entry name" value="REC"/>
    <property type="match status" value="1"/>
</dbReference>
<proteinExistence type="predicted"/>
<accession>A0A4U8Q8J0</accession>
<dbReference type="GO" id="GO:0000160">
    <property type="term" value="P:phosphorelay signal transduction system"/>
    <property type="evidence" value="ECO:0007669"/>
    <property type="project" value="UniProtKB-KW"/>
</dbReference>
<dbReference type="InterPro" id="IPR011006">
    <property type="entry name" value="CheY-like_superfamily"/>
</dbReference>
<dbReference type="Pfam" id="PF00072">
    <property type="entry name" value="Response_reg"/>
    <property type="match status" value="1"/>
</dbReference>
<evidence type="ECO:0000256" key="4">
    <source>
        <dbReference type="ARBA" id="ARBA00022553"/>
    </source>
</evidence>
<feature type="domain" description="Response regulatory" evidence="12">
    <location>
        <begin position="3"/>
        <end position="120"/>
    </location>
</feature>